<dbReference type="GO" id="GO:0006355">
    <property type="term" value="P:regulation of DNA-templated transcription"/>
    <property type="evidence" value="ECO:0007669"/>
    <property type="project" value="UniProtKB-UniRule"/>
</dbReference>
<evidence type="ECO:0000256" key="6">
    <source>
        <dbReference type="ARBA" id="ARBA00023015"/>
    </source>
</evidence>
<dbReference type="GO" id="GO:0006325">
    <property type="term" value="P:chromatin organization"/>
    <property type="evidence" value="ECO:0007669"/>
    <property type="project" value="UniProtKB-UniRule"/>
</dbReference>
<evidence type="ECO:0000313" key="12">
    <source>
        <dbReference type="EMBL" id="BAJ88624.1"/>
    </source>
</evidence>
<reference evidence="14" key="2">
    <citation type="journal article" date="2012" name="Nature">
        <title>A physical, genetic and functional sequence assembly of the barley genome.</title>
        <authorList>
            <consortium name="The International Barley Genome Sequencing Consortium"/>
            <person name="Mayer K.F."/>
            <person name="Waugh R."/>
            <person name="Brown J.W."/>
            <person name="Schulman A."/>
            <person name="Langridge P."/>
            <person name="Platzer M."/>
            <person name="Fincher G.B."/>
            <person name="Muehlbauer G.J."/>
            <person name="Sato K."/>
            <person name="Close T.J."/>
            <person name="Wise R.P."/>
            <person name="Stein N."/>
        </authorList>
    </citation>
    <scope>NUCLEOTIDE SEQUENCE [LARGE SCALE GENOMIC DNA]</scope>
    <source>
        <strain evidence="14">cv. Morex</strain>
    </source>
</reference>
<keyword evidence="5 9" id="KW-0862">Zinc</keyword>
<evidence type="ECO:0000256" key="10">
    <source>
        <dbReference type="SAM" id="MobiDB-lite"/>
    </source>
</evidence>
<dbReference type="Gramene" id="HORVU.MOREX.r3.2HG0170910.1">
    <property type="protein sequence ID" value="HORVU.MOREX.r3.2HG0170910.1"/>
    <property type="gene ID" value="HORVU.MOREX.r3.2HG0170910"/>
</dbReference>
<dbReference type="GO" id="GO:0000976">
    <property type="term" value="F:transcription cis-regulatory region binding"/>
    <property type="evidence" value="ECO:0000318"/>
    <property type="project" value="GO_Central"/>
</dbReference>
<dbReference type="AlphaFoldDB" id="F2D0K3"/>
<dbReference type="GO" id="GO:0005634">
    <property type="term" value="C:nucleus"/>
    <property type="evidence" value="ECO:0000318"/>
    <property type="project" value="GO_Central"/>
</dbReference>
<evidence type="ECO:0000256" key="2">
    <source>
        <dbReference type="ARBA" id="ARBA00010445"/>
    </source>
</evidence>
<dbReference type="ExpressionAtlas" id="F2D0K3">
    <property type="expression patterns" value="baseline and differential"/>
</dbReference>
<name>F2D0K3_HORVV</name>
<comment type="subunit">
    <text evidence="9">Interacts with H3K4me3 and to a lesser extent with H3K4me2.</text>
</comment>
<dbReference type="Pfam" id="PF00628">
    <property type="entry name" value="PHD"/>
    <property type="match status" value="1"/>
</dbReference>
<dbReference type="GO" id="GO:0042393">
    <property type="term" value="F:histone binding"/>
    <property type="evidence" value="ECO:0007669"/>
    <property type="project" value="UniProtKB-UniRule"/>
</dbReference>
<evidence type="ECO:0000256" key="9">
    <source>
        <dbReference type="RuleBase" id="RU369089"/>
    </source>
</evidence>
<comment type="function">
    <text evidence="1 9">Histone-binding component that specifically recognizes H3 tails trimethylated on 'Lys-4' (H3K4me3), which mark transcription start sites of virtually all active genes.</text>
</comment>
<proteinExistence type="evidence at transcript level"/>
<accession>F2D0K3</accession>
<evidence type="ECO:0000256" key="4">
    <source>
        <dbReference type="ARBA" id="ARBA00022771"/>
    </source>
</evidence>
<dbReference type="InterPro" id="IPR001965">
    <property type="entry name" value="Znf_PHD"/>
</dbReference>
<keyword evidence="3 9" id="KW-0479">Metal-binding</keyword>
<dbReference type="InterPro" id="IPR011011">
    <property type="entry name" value="Znf_FYVE_PHD"/>
</dbReference>
<dbReference type="PANTHER" id="PTHR12321">
    <property type="entry name" value="CPG BINDING PROTEIN"/>
    <property type="match status" value="1"/>
</dbReference>
<keyword evidence="9" id="KW-0539">Nucleus</keyword>
<reference evidence="12" key="1">
    <citation type="journal article" date="2011" name="Plant Physiol.">
        <title>Comprehensive sequence analysis of 24,783 barley full-length cDNAs derived from 12 clone libraries.</title>
        <authorList>
            <person name="Matsumoto T."/>
            <person name="Tanaka T."/>
            <person name="Sakai H."/>
            <person name="Amano N."/>
            <person name="Kanamori H."/>
            <person name="Kurita K."/>
            <person name="Kikuta A."/>
            <person name="Kamiya K."/>
            <person name="Yamamoto M."/>
            <person name="Ikawa H."/>
            <person name="Fujii N."/>
            <person name="Hori K."/>
            <person name="Itoh T."/>
            <person name="Sato K."/>
        </authorList>
    </citation>
    <scope>NUCLEOTIDE SEQUENCE</scope>
    <source>
        <tissue evidence="12">Leaf</tissue>
    </source>
</reference>
<evidence type="ECO:0000256" key="3">
    <source>
        <dbReference type="ARBA" id="ARBA00022723"/>
    </source>
</evidence>
<dbReference type="EnsemblPlants" id="HORVU.MOREX.r3.2HG0170910.1">
    <property type="protein sequence ID" value="HORVU.MOREX.r3.2HG0170910.1"/>
    <property type="gene ID" value="HORVU.MOREX.r3.2HG0170910"/>
</dbReference>
<comment type="domain">
    <text evidence="9">The PHD-type zinc finger mediates the binding to H3K4me3.</text>
</comment>
<evidence type="ECO:0000256" key="8">
    <source>
        <dbReference type="PROSITE-ProRule" id="PRU00146"/>
    </source>
</evidence>
<dbReference type="PROSITE" id="PS01359">
    <property type="entry name" value="ZF_PHD_1"/>
    <property type="match status" value="1"/>
</dbReference>
<keyword evidence="14" id="KW-1185">Reference proteome</keyword>
<dbReference type="InterPro" id="IPR021998">
    <property type="entry name" value="Alfin_N"/>
</dbReference>
<feature type="domain" description="PHD-type" evidence="11">
    <location>
        <begin position="222"/>
        <end position="276"/>
    </location>
</feature>
<dbReference type="RefSeq" id="XP_044966654.1">
    <property type="nucleotide sequence ID" value="XM_045110719.1"/>
</dbReference>
<dbReference type="GO" id="GO:0008270">
    <property type="term" value="F:zinc ion binding"/>
    <property type="evidence" value="ECO:0007669"/>
    <property type="project" value="UniProtKB-KW"/>
</dbReference>
<keyword evidence="7 9" id="KW-0804">Transcription</keyword>
<dbReference type="KEGG" id="hvg:123426818"/>
<dbReference type="Gene3D" id="3.30.40.10">
    <property type="entry name" value="Zinc/RING finger domain, C3HC4 (zinc finger)"/>
    <property type="match status" value="1"/>
</dbReference>
<evidence type="ECO:0000313" key="13">
    <source>
        <dbReference type="EnsemblPlants" id="HORVU.MOREX.r3.2HG0170910.1"/>
    </source>
</evidence>
<dbReference type="GeneID" id="123426818"/>
<dbReference type="OrthoDB" id="436852at2759"/>
<evidence type="ECO:0000256" key="7">
    <source>
        <dbReference type="ARBA" id="ARBA00023163"/>
    </source>
</evidence>
<keyword evidence="9" id="KW-0156">Chromatin regulator</keyword>
<comment type="similarity">
    <text evidence="2 9">Belongs to the Alfin family.</text>
</comment>
<dbReference type="Gramene" id="HORVU.MOREX.r2.2HG0141140.1">
    <property type="protein sequence ID" value="HORVU.MOREX.r2.2HG0141140.1"/>
    <property type="gene ID" value="HORVU.MOREX.r2.2HG0141140"/>
</dbReference>
<evidence type="ECO:0000256" key="1">
    <source>
        <dbReference type="ARBA" id="ARBA00002232"/>
    </source>
</evidence>
<dbReference type="SUPFAM" id="SSF57903">
    <property type="entry name" value="FYVE/PHD zinc finger"/>
    <property type="match status" value="1"/>
</dbReference>
<dbReference type="GO" id="GO:0003712">
    <property type="term" value="F:transcription coregulator activity"/>
    <property type="evidence" value="ECO:0000318"/>
    <property type="project" value="GO_Central"/>
</dbReference>
<keyword evidence="6 9" id="KW-0805">Transcription regulation</keyword>
<dbReference type="PROSITE" id="PS50016">
    <property type="entry name" value="ZF_PHD_2"/>
    <property type="match status" value="1"/>
</dbReference>
<evidence type="ECO:0000313" key="14">
    <source>
        <dbReference type="Proteomes" id="UP000011116"/>
    </source>
</evidence>
<organism evidence="12">
    <name type="scientific">Hordeum vulgare subsp. vulgare</name>
    <name type="common">Domesticated barley</name>
    <dbReference type="NCBI Taxonomy" id="112509"/>
    <lineage>
        <taxon>Eukaryota</taxon>
        <taxon>Viridiplantae</taxon>
        <taxon>Streptophyta</taxon>
        <taxon>Embryophyta</taxon>
        <taxon>Tracheophyta</taxon>
        <taxon>Spermatophyta</taxon>
        <taxon>Magnoliopsida</taxon>
        <taxon>Liliopsida</taxon>
        <taxon>Poales</taxon>
        <taxon>Poaceae</taxon>
        <taxon>BOP clade</taxon>
        <taxon>Pooideae</taxon>
        <taxon>Triticodae</taxon>
        <taxon>Triticeae</taxon>
        <taxon>Hordeinae</taxon>
        <taxon>Hordeum</taxon>
    </lineage>
</organism>
<dbReference type="PANTHER" id="PTHR12321:SF114">
    <property type="entry name" value="PHD FINGER PROTEIN ALFIN-LIKE"/>
    <property type="match status" value="1"/>
</dbReference>
<reference evidence="13" key="3">
    <citation type="submission" date="2020-10" db="EMBL/GenBank/DDBJ databases">
        <authorList>
            <person name="Scholz U."/>
            <person name="Mascher M."/>
            <person name="Fiebig A."/>
        </authorList>
    </citation>
    <scope>NUCLEOTIDE SEQUENCE [LARGE SCALE GENOMIC DNA]</scope>
    <source>
        <strain evidence="13">cv. Morex</strain>
    </source>
</reference>
<dbReference type="SMR" id="F2D0K3"/>
<dbReference type="Proteomes" id="UP000011116">
    <property type="component" value="Chromosome 2H"/>
</dbReference>
<evidence type="ECO:0000259" key="11">
    <source>
        <dbReference type="PROSITE" id="PS50016"/>
    </source>
</evidence>
<feature type="region of interest" description="Disordered" evidence="10">
    <location>
        <begin position="146"/>
        <end position="176"/>
    </location>
</feature>
<comment type="subcellular location">
    <subcellularLocation>
        <location evidence="9">Nucleus</location>
    </subcellularLocation>
</comment>
<protein>
    <recommendedName>
        <fullName evidence="9">PHD finger protein ALFIN-LIKE</fullName>
    </recommendedName>
</protein>
<sequence>MAEDAFSPAIHPNLHGPEHVFRQYCGRRAGIVKALTEDLEEFYEQCDPDKKALCLFGLPDGTWEVNQLPEEVPVQIPEPVCGINFARDITPKKVWLSIVAVHSDAWLMSIAFYHAGRVSFDRDGREQLFKLINRLPTVYEAVKGSYERQAQTPNSSRKNKSSSQPPNQITSNCKPVTPALPMLKQENYADFNSWAVTANWPTMLKEEDDGGKEGGGGEDQAMSKCAGCEEIYSANDGHLWIGCDHCQRWFHGKCVRVTTEMADRIENYMCPSCSYKARMKPSDSAVPMKAFDS</sequence>
<dbReference type="OMA" id="QASNECA"/>
<dbReference type="SMART" id="SM00249">
    <property type="entry name" value="PHD"/>
    <property type="match status" value="1"/>
</dbReference>
<dbReference type="Pfam" id="PF12165">
    <property type="entry name" value="Alfin"/>
    <property type="match status" value="1"/>
</dbReference>
<feature type="compositionally biased region" description="Polar residues" evidence="10">
    <location>
        <begin position="148"/>
        <end position="174"/>
    </location>
</feature>
<keyword evidence="4 8" id="KW-0863">Zinc-finger</keyword>
<dbReference type="InterPro" id="IPR013083">
    <property type="entry name" value="Znf_RING/FYVE/PHD"/>
</dbReference>
<dbReference type="InterPro" id="IPR019787">
    <property type="entry name" value="Znf_PHD-finger"/>
</dbReference>
<dbReference type="InterPro" id="IPR045104">
    <property type="entry name" value="Alfin"/>
</dbReference>
<reference evidence="13" key="4">
    <citation type="submission" date="2022-01" db="UniProtKB">
        <authorList>
            <consortium name="EnsemblPlants"/>
        </authorList>
    </citation>
    <scope>IDENTIFICATION</scope>
    <source>
        <strain evidence="13">subsp. vulgare</strain>
    </source>
</reference>
<dbReference type="InterPro" id="IPR019786">
    <property type="entry name" value="Zinc_finger_PHD-type_CS"/>
</dbReference>
<dbReference type="EMBL" id="AK357410">
    <property type="protein sequence ID" value="BAJ88624.1"/>
    <property type="molecule type" value="mRNA"/>
</dbReference>
<evidence type="ECO:0000256" key="5">
    <source>
        <dbReference type="ARBA" id="ARBA00022833"/>
    </source>
</evidence>
<gene>
    <name evidence="13" type="primary">LOC123426818</name>
</gene>